<dbReference type="InterPro" id="IPR052020">
    <property type="entry name" value="Cyclic_di-GMP/3'3'-cGAMP_PDE"/>
</dbReference>
<dbReference type="SUPFAM" id="SSF52172">
    <property type="entry name" value="CheY-like"/>
    <property type="match status" value="1"/>
</dbReference>
<dbReference type="Pfam" id="PF13487">
    <property type="entry name" value="HD_5"/>
    <property type="match status" value="1"/>
</dbReference>
<evidence type="ECO:0000259" key="3">
    <source>
        <dbReference type="PROSITE" id="PS51832"/>
    </source>
</evidence>
<protein>
    <submittedName>
        <fullName evidence="4">Two-component system response regulator</fullName>
    </submittedName>
</protein>
<sequence length="357" mass="40082">MNGIDAKILSSAILILDDTRDNVDLLEMMLLMAGYSNITIVTDSREVETLFQKNSYDLLLLDIRMPHLDGFQVMERLATLIQNDYLPVLVLTAQQDRDTRIKALEQGAKDFLTKPFDRAETLMRIRNLLEVRVLYNERRQHAETLERKVLERTRELEDKALDLNQAQVEIIRSLGRIAEYRDTDTADHTVRVANICRILALACGLGEEAAELIALASPLHDVGKVAIPDCILLKPGPLDADELKVMRTHSMLGHEILGSYPSPLLDTARLIASAHHEKWDGSGYPNGLRGEEIPIEARIVAIADVFDALNSDRPYKNKWAIDATIGFIKEQAGIHFDPTIVDAFLRSLPTILRSSTV</sequence>
<evidence type="ECO:0000256" key="1">
    <source>
        <dbReference type="PROSITE-ProRule" id="PRU00169"/>
    </source>
</evidence>
<dbReference type="SUPFAM" id="SSF109604">
    <property type="entry name" value="HD-domain/PDEase-like"/>
    <property type="match status" value="1"/>
</dbReference>
<accession>A0A364NXX5</accession>
<name>A0A364NXX5_9PROT</name>
<organism evidence="4 5">
    <name type="scientific">Paramagnetospirillum kuznetsovii</name>
    <dbReference type="NCBI Taxonomy" id="2053833"/>
    <lineage>
        <taxon>Bacteria</taxon>
        <taxon>Pseudomonadati</taxon>
        <taxon>Pseudomonadota</taxon>
        <taxon>Alphaproteobacteria</taxon>
        <taxon>Rhodospirillales</taxon>
        <taxon>Magnetospirillaceae</taxon>
        <taxon>Paramagnetospirillum</taxon>
    </lineage>
</organism>
<comment type="caution">
    <text evidence="4">The sequence shown here is derived from an EMBL/GenBank/DDBJ whole genome shotgun (WGS) entry which is preliminary data.</text>
</comment>
<dbReference type="InterPro" id="IPR037522">
    <property type="entry name" value="HD_GYP_dom"/>
</dbReference>
<dbReference type="PROSITE" id="PS50110">
    <property type="entry name" value="RESPONSE_REGULATORY"/>
    <property type="match status" value="1"/>
</dbReference>
<keyword evidence="5" id="KW-1185">Reference proteome</keyword>
<dbReference type="AlphaFoldDB" id="A0A364NXX5"/>
<dbReference type="Proteomes" id="UP000251075">
    <property type="component" value="Unassembled WGS sequence"/>
</dbReference>
<dbReference type="GO" id="GO:0000160">
    <property type="term" value="P:phosphorelay signal transduction system"/>
    <property type="evidence" value="ECO:0007669"/>
    <property type="project" value="InterPro"/>
</dbReference>
<dbReference type="SMART" id="SM00448">
    <property type="entry name" value="REC"/>
    <property type="match status" value="1"/>
</dbReference>
<feature type="domain" description="Response regulatory" evidence="2">
    <location>
        <begin position="12"/>
        <end position="129"/>
    </location>
</feature>
<proteinExistence type="predicted"/>
<dbReference type="InterPro" id="IPR003607">
    <property type="entry name" value="HD/PDEase_dom"/>
</dbReference>
<dbReference type="PANTHER" id="PTHR45228:SF1">
    <property type="entry name" value="CYCLIC DI-GMP PHOSPHODIESTERASE TM_0186"/>
    <property type="match status" value="1"/>
</dbReference>
<dbReference type="Gene3D" id="3.40.50.2300">
    <property type="match status" value="1"/>
</dbReference>
<reference evidence="4 5" key="1">
    <citation type="submission" date="2017-11" db="EMBL/GenBank/DDBJ databases">
        <title>Draft genome sequence of magnetotactic bacterium Magnetospirillum kuznetsovii LBB-42.</title>
        <authorList>
            <person name="Grouzdev D.S."/>
            <person name="Rysina M.S."/>
            <person name="Baslerov R.V."/>
            <person name="Koziaeva V."/>
        </authorList>
    </citation>
    <scope>NUCLEOTIDE SEQUENCE [LARGE SCALE GENOMIC DNA]</scope>
    <source>
        <strain evidence="4 5">LBB-42</strain>
    </source>
</reference>
<dbReference type="OrthoDB" id="9176789at2"/>
<dbReference type="EMBL" id="PGTO01000007">
    <property type="protein sequence ID" value="RAU21928.1"/>
    <property type="molecule type" value="Genomic_DNA"/>
</dbReference>
<dbReference type="InterPro" id="IPR011006">
    <property type="entry name" value="CheY-like_superfamily"/>
</dbReference>
<evidence type="ECO:0000313" key="4">
    <source>
        <dbReference type="EMBL" id="RAU21928.1"/>
    </source>
</evidence>
<evidence type="ECO:0000259" key="2">
    <source>
        <dbReference type="PROSITE" id="PS50110"/>
    </source>
</evidence>
<feature type="domain" description="HD-GYP" evidence="3">
    <location>
        <begin position="163"/>
        <end position="357"/>
    </location>
</feature>
<dbReference type="PANTHER" id="PTHR45228">
    <property type="entry name" value="CYCLIC DI-GMP PHOSPHODIESTERASE TM_0186-RELATED"/>
    <property type="match status" value="1"/>
</dbReference>
<dbReference type="Pfam" id="PF00072">
    <property type="entry name" value="Response_reg"/>
    <property type="match status" value="1"/>
</dbReference>
<dbReference type="CDD" id="cd17551">
    <property type="entry name" value="REC_RpfG-like"/>
    <property type="match status" value="1"/>
</dbReference>
<dbReference type="PROSITE" id="PS51832">
    <property type="entry name" value="HD_GYP"/>
    <property type="match status" value="1"/>
</dbReference>
<dbReference type="CDD" id="cd00077">
    <property type="entry name" value="HDc"/>
    <property type="match status" value="1"/>
</dbReference>
<keyword evidence="1" id="KW-0597">Phosphoprotein</keyword>
<gene>
    <name evidence="4" type="ORF">CU669_11580</name>
</gene>
<feature type="modified residue" description="4-aspartylphosphate" evidence="1">
    <location>
        <position position="62"/>
    </location>
</feature>
<dbReference type="InterPro" id="IPR001789">
    <property type="entry name" value="Sig_transdc_resp-reg_receiver"/>
</dbReference>
<evidence type="ECO:0000313" key="5">
    <source>
        <dbReference type="Proteomes" id="UP000251075"/>
    </source>
</evidence>
<dbReference type="RefSeq" id="WP_112144781.1">
    <property type="nucleotide sequence ID" value="NZ_PGTO01000007.1"/>
</dbReference>
<dbReference type="Gene3D" id="1.10.3210.10">
    <property type="entry name" value="Hypothetical protein af1432"/>
    <property type="match status" value="1"/>
</dbReference>
<dbReference type="GO" id="GO:0008081">
    <property type="term" value="F:phosphoric diester hydrolase activity"/>
    <property type="evidence" value="ECO:0007669"/>
    <property type="project" value="UniProtKB-ARBA"/>
</dbReference>
<dbReference type="SMART" id="SM00471">
    <property type="entry name" value="HDc"/>
    <property type="match status" value="1"/>
</dbReference>